<evidence type="ECO:0000313" key="11">
    <source>
        <dbReference type="Proteomes" id="UP000230407"/>
    </source>
</evidence>
<dbReference type="InterPro" id="IPR002716">
    <property type="entry name" value="PIN_dom"/>
</dbReference>
<dbReference type="GO" id="GO:0004540">
    <property type="term" value="F:RNA nuclease activity"/>
    <property type="evidence" value="ECO:0007669"/>
    <property type="project" value="InterPro"/>
</dbReference>
<dbReference type="InterPro" id="IPR050556">
    <property type="entry name" value="Type_II_TA_system_RNase"/>
</dbReference>
<keyword evidence="4 8" id="KW-0479">Metal-binding</keyword>
<protein>
    <recommendedName>
        <fullName evidence="8">Ribonuclease VapC</fullName>
        <shortName evidence="8">RNase VapC</shortName>
        <ecNumber evidence="8">3.1.-.-</ecNumber>
    </recommendedName>
    <alternativeName>
        <fullName evidence="8">Toxin VapC</fullName>
    </alternativeName>
</protein>
<feature type="domain" description="PIN" evidence="9">
    <location>
        <begin position="3"/>
        <end position="121"/>
    </location>
</feature>
<keyword evidence="8" id="KW-0800">Toxin</keyword>
<organism evidence="10 11">
    <name type="scientific">Streptomyces carminius</name>
    <dbReference type="NCBI Taxonomy" id="2665496"/>
    <lineage>
        <taxon>Bacteria</taxon>
        <taxon>Bacillati</taxon>
        <taxon>Actinomycetota</taxon>
        <taxon>Actinomycetes</taxon>
        <taxon>Kitasatosporales</taxon>
        <taxon>Streptomycetaceae</taxon>
        <taxon>Streptomyces</taxon>
    </lineage>
</organism>
<feature type="binding site" evidence="8">
    <location>
        <position position="6"/>
    </location>
    <ligand>
        <name>Mg(2+)</name>
        <dbReference type="ChEBI" id="CHEBI:18420"/>
    </ligand>
</feature>
<comment type="function">
    <text evidence="8">Toxic component of a toxin-antitoxin (TA) system. An RNase.</text>
</comment>
<evidence type="ECO:0000256" key="8">
    <source>
        <dbReference type="HAMAP-Rule" id="MF_00265"/>
    </source>
</evidence>
<evidence type="ECO:0000256" key="2">
    <source>
        <dbReference type="ARBA" id="ARBA00022649"/>
    </source>
</evidence>
<gene>
    <name evidence="8" type="primary">vapC</name>
    <name evidence="10" type="ORF">CUT44_16250</name>
</gene>
<name>A0A2M8LXC1_9ACTN</name>
<dbReference type="AlphaFoldDB" id="A0A2M8LXC1"/>
<keyword evidence="6 8" id="KW-0460">Magnesium</keyword>
<dbReference type="InterPro" id="IPR029060">
    <property type="entry name" value="PIN-like_dom_sf"/>
</dbReference>
<accession>A0A2M8LXC1</accession>
<dbReference type="EMBL" id="PGGW01000057">
    <property type="protein sequence ID" value="PJE96601.1"/>
    <property type="molecule type" value="Genomic_DNA"/>
</dbReference>
<dbReference type="PANTHER" id="PTHR33653">
    <property type="entry name" value="RIBONUCLEASE VAPC2"/>
    <property type="match status" value="1"/>
</dbReference>
<sequence length="137" mass="15087">MNYLADTSAVARFLQHGADAWGWGEALDSGLVGMCEITELEVLRSARSSGHHQQMQRHLNGFYAWAPIPDDVYQRAREVQQILVGHGEHRSAGPVDLLVAAVAELSGLVLLHCGRDFEALARHTGQRTVMLTDRGRS</sequence>
<evidence type="ECO:0000256" key="3">
    <source>
        <dbReference type="ARBA" id="ARBA00022722"/>
    </source>
</evidence>
<evidence type="ECO:0000256" key="6">
    <source>
        <dbReference type="ARBA" id="ARBA00022842"/>
    </source>
</evidence>
<evidence type="ECO:0000256" key="1">
    <source>
        <dbReference type="ARBA" id="ARBA00001946"/>
    </source>
</evidence>
<dbReference type="PANTHER" id="PTHR33653:SF1">
    <property type="entry name" value="RIBONUCLEASE VAPC2"/>
    <property type="match status" value="1"/>
</dbReference>
<dbReference type="Pfam" id="PF01850">
    <property type="entry name" value="PIN"/>
    <property type="match status" value="1"/>
</dbReference>
<feature type="binding site" evidence="8">
    <location>
        <position position="96"/>
    </location>
    <ligand>
        <name>Mg(2+)</name>
        <dbReference type="ChEBI" id="CHEBI:18420"/>
    </ligand>
</feature>
<keyword evidence="3 8" id="KW-0540">Nuclease</keyword>
<evidence type="ECO:0000256" key="5">
    <source>
        <dbReference type="ARBA" id="ARBA00022801"/>
    </source>
</evidence>
<dbReference type="GO" id="GO:0090729">
    <property type="term" value="F:toxin activity"/>
    <property type="evidence" value="ECO:0007669"/>
    <property type="project" value="UniProtKB-KW"/>
</dbReference>
<evidence type="ECO:0000256" key="7">
    <source>
        <dbReference type="ARBA" id="ARBA00038093"/>
    </source>
</evidence>
<dbReference type="SUPFAM" id="SSF88723">
    <property type="entry name" value="PIN domain-like"/>
    <property type="match status" value="1"/>
</dbReference>
<evidence type="ECO:0000313" key="10">
    <source>
        <dbReference type="EMBL" id="PJE96601.1"/>
    </source>
</evidence>
<comment type="similarity">
    <text evidence="7 8">Belongs to the PINc/VapC protein family.</text>
</comment>
<comment type="cofactor">
    <cofactor evidence="1 8">
        <name>Mg(2+)</name>
        <dbReference type="ChEBI" id="CHEBI:18420"/>
    </cofactor>
</comment>
<dbReference type="GO" id="GO:0000287">
    <property type="term" value="F:magnesium ion binding"/>
    <property type="evidence" value="ECO:0007669"/>
    <property type="project" value="UniProtKB-UniRule"/>
</dbReference>
<dbReference type="Gene3D" id="3.40.50.1010">
    <property type="entry name" value="5'-nuclease"/>
    <property type="match status" value="1"/>
</dbReference>
<keyword evidence="11" id="KW-1185">Reference proteome</keyword>
<evidence type="ECO:0000256" key="4">
    <source>
        <dbReference type="ARBA" id="ARBA00022723"/>
    </source>
</evidence>
<dbReference type="EC" id="3.1.-.-" evidence="8"/>
<dbReference type="Proteomes" id="UP000230407">
    <property type="component" value="Unassembled WGS sequence"/>
</dbReference>
<evidence type="ECO:0000259" key="9">
    <source>
        <dbReference type="Pfam" id="PF01850"/>
    </source>
</evidence>
<keyword evidence="5 8" id="KW-0378">Hydrolase</keyword>
<dbReference type="CDD" id="cd18755">
    <property type="entry name" value="PIN_MtVapC3_VapC21-like"/>
    <property type="match status" value="1"/>
</dbReference>
<dbReference type="HAMAP" id="MF_00265">
    <property type="entry name" value="VapC_Nob1"/>
    <property type="match status" value="1"/>
</dbReference>
<dbReference type="RefSeq" id="WP_100202585.1">
    <property type="nucleotide sequence ID" value="NZ_PGGW01000057.1"/>
</dbReference>
<dbReference type="InterPro" id="IPR022907">
    <property type="entry name" value="VapC_family"/>
</dbReference>
<comment type="caution">
    <text evidence="10">The sequence shown here is derived from an EMBL/GenBank/DDBJ whole genome shotgun (WGS) entry which is preliminary data.</text>
</comment>
<proteinExistence type="inferred from homology"/>
<reference evidence="10 11" key="1">
    <citation type="submission" date="2017-11" db="EMBL/GenBank/DDBJ databases">
        <title>Streptomyces carmine sp. nov., a novel actinomycete isolated from Sophora alopecuroides in Xinjiang, China.</title>
        <authorList>
            <person name="Wang Y."/>
            <person name="Luo X."/>
            <person name="Wan C."/>
            <person name="Zhang L."/>
        </authorList>
    </citation>
    <scope>NUCLEOTIDE SEQUENCE [LARGE SCALE GENOMIC DNA]</scope>
    <source>
        <strain evidence="10 11">TRM SA0054</strain>
    </source>
</reference>
<dbReference type="GO" id="GO:0016787">
    <property type="term" value="F:hydrolase activity"/>
    <property type="evidence" value="ECO:0007669"/>
    <property type="project" value="UniProtKB-KW"/>
</dbReference>
<keyword evidence="2 8" id="KW-1277">Toxin-antitoxin system</keyword>